<keyword evidence="1" id="KW-0812">Transmembrane</keyword>
<evidence type="ECO:0000313" key="2">
    <source>
        <dbReference type="EMBL" id="HIT17109.1"/>
    </source>
</evidence>
<dbReference type="EMBL" id="DVKI01000054">
    <property type="protein sequence ID" value="HIT17109.1"/>
    <property type="molecule type" value="Genomic_DNA"/>
</dbReference>
<organism evidence="2 3">
    <name type="scientific">Candidatus Caccosoma faecigallinarum</name>
    <dbReference type="NCBI Taxonomy" id="2840720"/>
    <lineage>
        <taxon>Bacteria</taxon>
        <taxon>Bacillati</taxon>
        <taxon>Bacillota</taxon>
        <taxon>Bacillota incertae sedis</taxon>
        <taxon>Candidatus Caccosoma</taxon>
    </lineage>
</organism>
<feature type="transmembrane region" description="Helical" evidence="1">
    <location>
        <begin position="193"/>
        <end position="210"/>
    </location>
</feature>
<reference evidence="2" key="2">
    <citation type="journal article" date="2021" name="PeerJ">
        <title>Extensive microbial diversity within the chicken gut microbiome revealed by metagenomics and culture.</title>
        <authorList>
            <person name="Gilroy R."/>
            <person name="Ravi A."/>
            <person name="Getino M."/>
            <person name="Pursley I."/>
            <person name="Horton D.L."/>
            <person name="Alikhan N.F."/>
            <person name="Baker D."/>
            <person name="Gharbi K."/>
            <person name="Hall N."/>
            <person name="Watson M."/>
            <person name="Adriaenssens E.M."/>
            <person name="Foster-Nyarko E."/>
            <person name="Jarju S."/>
            <person name="Secka A."/>
            <person name="Antonio M."/>
            <person name="Oren A."/>
            <person name="Chaudhuri R.R."/>
            <person name="La Ragione R."/>
            <person name="Hildebrand F."/>
            <person name="Pallen M.J."/>
        </authorList>
    </citation>
    <scope>NUCLEOTIDE SEQUENCE</scope>
    <source>
        <strain evidence="2">14508</strain>
    </source>
</reference>
<keyword evidence="1" id="KW-1133">Transmembrane helix</keyword>
<dbReference type="Proteomes" id="UP000886893">
    <property type="component" value="Unassembled WGS sequence"/>
</dbReference>
<feature type="transmembrane region" description="Helical" evidence="1">
    <location>
        <begin position="222"/>
        <end position="244"/>
    </location>
</feature>
<name>A0A9D1K9T8_9FIRM</name>
<feature type="transmembrane region" description="Helical" evidence="1">
    <location>
        <begin position="276"/>
        <end position="296"/>
    </location>
</feature>
<accession>A0A9D1K9T8</accession>
<evidence type="ECO:0000313" key="3">
    <source>
        <dbReference type="Proteomes" id="UP000886893"/>
    </source>
</evidence>
<comment type="caution">
    <text evidence="2">The sequence shown here is derived from an EMBL/GenBank/DDBJ whole genome shotgun (WGS) entry which is preliminary data.</text>
</comment>
<protein>
    <submittedName>
        <fullName evidence="2">Uncharacterized protein</fullName>
    </submittedName>
</protein>
<keyword evidence="1" id="KW-0472">Membrane</keyword>
<dbReference type="AlphaFoldDB" id="A0A9D1K9T8"/>
<sequence length="306" mass="34815">MNKNLQNFIEKYQLTEQGKFYYGSIQNYQVYIKYDAFAVPAFIGGICANIQNSKNEIQQYLQDHKKELKLVNFEVHDNYILFAVIVFTLKSGLENMEKALLQLTSYFKTLNILDELYCPICGNLMTSKVLTMEEGIPMLIDSSCQDIAIQKRQQRIEEFNARPNNYAKGTLGAIGGALIGCIAWILLGVLVNFMSGYIAFLIAYLAGIFYDKVGGKNTKVKFLIVSIITLVGIALSIFIIYLFFTAQRMNELGIEGSTFSMLSQLIRYDAEVKQEFISNIIFGVVFGAIGIFLYYFQYKKSIHNDR</sequence>
<gene>
    <name evidence="2" type="ORF">IAD04_01850</name>
</gene>
<proteinExistence type="predicted"/>
<feature type="transmembrane region" description="Helical" evidence="1">
    <location>
        <begin position="169"/>
        <end position="187"/>
    </location>
</feature>
<evidence type="ECO:0000256" key="1">
    <source>
        <dbReference type="SAM" id="Phobius"/>
    </source>
</evidence>
<reference evidence="2" key="1">
    <citation type="submission" date="2020-10" db="EMBL/GenBank/DDBJ databases">
        <authorList>
            <person name="Gilroy R."/>
        </authorList>
    </citation>
    <scope>NUCLEOTIDE SEQUENCE</scope>
    <source>
        <strain evidence="2">14508</strain>
    </source>
</reference>